<dbReference type="InterPro" id="IPR010982">
    <property type="entry name" value="Lambda_DNA-bd_dom_sf"/>
</dbReference>
<dbReference type="GO" id="GO:0003677">
    <property type="term" value="F:DNA binding"/>
    <property type="evidence" value="ECO:0007669"/>
    <property type="project" value="InterPro"/>
</dbReference>
<sequence length="267" mass="30492">MLRQLRQDAGITRKSAAEWLEIGEPTLSKIELGRQSIKGPHVRLLCQLYDVDASTVDTLLRMAREANQRGWWTAYRDTVPSWFRHYVGLESDAADIWAYEAEFVPGLLQTSEYIKAITRASRPEISDEELDREVAVRRERQARLDNEQPPHLHLIINEAVVWRQVGGPKVMQEQTEHMLHASRLDHVSLRVLPFSAGAHAAMTGSFILIRFPDEDTPAFVYVENDRGGVYQENPGDIERYTLIREQLAALAHTEDDTRALLEQLVSP</sequence>
<feature type="domain" description="HTH cro/C1-type" evidence="1">
    <location>
        <begin position="2"/>
        <end position="56"/>
    </location>
</feature>
<dbReference type="Gene3D" id="1.10.260.40">
    <property type="entry name" value="lambda repressor-like DNA-binding domains"/>
    <property type="match status" value="1"/>
</dbReference>
<dbReference type="Pfam" id="PF13560">
    <property type="entry name" value="HTH_31"/>
    <property type="match status" value="1"/>
</dbReference>
<dbReference type="SUPFAM" id="SSF47413">
    <property type="entry name" value="lambda repressor-like DNA-binding domains"/>
    <property type="match status" value="1"/>
</dbReference>
<dbReference type="PROSITE" id="PS50943">
    <property type="entry name" value="HTH_CROC1"/>
    <property type="match status" value="1"/>
</dbReference>
<dbReference type="SMART" id="SM00530">
    <property type="entry name" value="HTH_XRE"/>
    <property type="match status" value="1"/>
</dbReference>
<organism evidence="2 3">
    <name type="scientific">Actinopolyspora mortivallis</name>
    <dbReference type="NCBI Taxonomy" id="33906"/>
    <lineage>
        <taxon>Bacteria</taxon>
        <taxon>Bacillati</taxon>
        <taxon>Actinomycetota</taxon>
        <taxon>Actinomycetes</taxon>
        <taxon>Actinopolysporales</taxon>
        <taxon>Actinopolysporaceae</taxon>
        <taxon>Actinopolyspora</taxon>
    </lineage>
</organism>
<proteinExistence type="predicted"/>
<keyword evidence="3" id="KW-1185">Reference proteome</keyword>
<name>A0A2T0GRC6_ACTMO</name>
<reference evidence="2 3" key="1">
    <citation type="submission" date="2018-03" db="EMBL/GenBank/DDBJ databases">
        <title>Actinopolyspora mortivallis from Sahara, screening for active biomolecules.</title>
        <authorList>
            <person name="Selama O."/>
            <person name="Wellington E.M.H."/>
            <person name="Hacene H."/>
        </authorList>
    </citation>
    <scope>NUCLEOTIDE SEQUENCE [LARGE SCALE GENOMIC DNA]</scope>
    <source>
        <strain evidence="2 3">M5A</strain>
    </source>
</reference>
<dbReference type="InterPro" id="IPR043917">
    <property type="entry name" value="DUF5753"/>
</dbReference>
<dbReference type="Proteomes" id="UP000239352">
    <property type="component" value="Unassembled WGS sequence"/>
</dbReference>
<protein>
    <submittedName>
        <fullName evidence="2">XRE family transcriptional regulator</fullName>
    </submittedName>
</protein>
<dbReference type="Pfam" id="PF19054">
    <property type="entry name" value="DUF5753"/>
    <property type="match status" value="1"/>
</dbReference>
<dbReference type="AlphaFoldDB" id="A0A2T0GRC6"/>
<dbReference type="EMBL" id="PVSR01000070">
    <property type="protein sequence ID" value="PRW61662.1"/>
    <property type="molecule type" value="Genomic_DNA"/>
</dbReference>
<comment type="caution">
    <text evidence="2">The sequence shown here is derived from an EMBL/GenBank/DDBJ whole genome shotgun (WGS) entry which is preliminary data.</text>
</comment>
<gene>
    <name evidence="2" type="ORF">CEP50_19515</name>
</gene>
<dbReference type="InterPro" id="IPR001387">
    <property type="entry name" value="Cro/C1-type_HTH"/>
</dbReference>
<dbReference type="InParanoid" id="A0A2T0GRC6"/>
<dbReference type="CDD" id="cd00093">
    <property type="entry name" value="HTH_XRE"/>
    <property type="match status" value="1"/>
</dbReference>
<accession>A0A2T0GRC6</accession>
<evidence type="ECO:0000259" key="1">
    <source>
        <dbReference type="PROSITE" id="PS50943"/>
    </source>
</evidence>
<evidence type="ECO:0000313" key="3">
    <source>
        <dbReference type="Proteomes" id="UP000239352"/>
    </source>
</evidence>
<evidence type="ECO:0000313" key="2">
    <source>
        <dbReference type="EMBL" id="PRW61662.1"/>
    </source>
</evidence>